<keyword evidence="3" id="KW-1185">Reference proteome</keyword>
<accession>A0A7W4ILI1</accession>
<reference evidence="3 4" key="1">
    <citation type="submission" date="2020-04" db="EMBL/GenBank/DDBJ databases">
        <title>Description of novel Gluconacetobacter.</title>
        <authorList>
            <person name="Sombolestani A."/>
        </authorList>
    </citation>
    <scope>NUCLEOTIDE SEQUENCE [LARGE SCALE GENOMIC DNA]</scope>
    <source>
        <strain evidence="2 3">LMG 1728</strain>
        <strain evidence="1 4">LMG 1731</strain>
    </source>
</reference>
<dbReference type="RefSeq" id="WP_182974225.1">
    <property type="nucleotide sequence ID" value="NZ_JABEQN010000013.1"/>
</dbReference>
<evidence type="ECO:0000313" key="3">
    <source>
        <dbReference type="Proteomes" id="UP000540490"/>
    </source>
</evidence>
<dbReference type="Proteomes" id="UP000561077">
    <property type="component" value="Unassembled WGS sequence"/>
</dbReference>
<dbReference type="AlphaFoldDB" id="A0A7W4ILI1"/>
<evidence type="ECO:0000313" key="1">
    <source>
        <dbReference type="EMBL" id="MBB2165093.1"/>
    </source>
</evidence>
<organism evidence="1 4">
    <name type="scientific">Gluconacetobacter dulcium</name>
    <dbReference type="NCBI Taxonomy" id="2729096"/>
    <lineage>
        <taxon>Bacteria</taxon>
        <taxon>Pseudomonadati</taxon>
        <taxon>Pseudomonadota</taxon>
        <taxon>Alphaproteobacteria</taxon>
        <taxon>Acetobacterales</taxon>
        <taxon>Acetobacteraceae</taxon>
        <taxon>Gluconacetobacter</taxon>
    </lineage>
</organism>
<proteinExistence type="predicted"/>
<protein>
    <submittedName>
        <fullName evidence="1">Uncharacterized protein</fullName>
    </submittedName>
</protein>
<evidence type="ECO:0000313" key="4">
    <source>
        <dbReference type="Proteomes" id="UP000561077"/>
    </source>
</evidence>
<evidence type="ECO:0000313" key="2">
    <source>
        <dbReference type="EMBL" id="MBB2194281.1"/>
    </source>
</evidence>
<dbReference type="Proteomes" id="UP000540490">
    <property type="component" value="Unassembled WGS sequence"/>
</dbReference>
<comment type="caution">
    <text evidence="1">The sequence shown here is derived from an EMBL/GenBank/DDBJ whole genome shotgun (WGS) entry which is preliminary data.</text>
</comment>
<gene>
    <name evidence="2" type="ORF">HLH25_11650</name>
    <name evidence="1" type="ORF">HLH26_11215</name>
</gene>
<name>A0A7W4ILI1_9PROT</name>
<dbReference type="EMBL" id="JABEQO010000013">
    <property type="protein sequence ID" value="MBB2165093.1"/>
    <property type="molecule type" value="Genomic_DNA"/>
</dbReference>
<sequence>MRVFCAEQAGRHGAARPVPGRVPKNQTDLSSIGIDLLSSVGRYASLTFNVGWRFCGPTRYLGQLTAAVADYGG</sequence>
<dbReference type="EMBL" id="JABEQN010000013">
    <property type="protein sequence ID" value="MBB2194281.1"/>
    <property type="molecule type" value="Genomic_DNA"/>
</dbReference>